<dbReference type="GO" id="GO:0016020">
    <property type="term" value="C:membrane"/>
    <property type="evidence" value="ECO:0007669"/>
    <property type="project" value="UniProtKB-SubCell"/>
</dbReference>
<dbReference type="InterPro" id="IPR018997">
    <property type="entry name" value="PUB_domain"/>
</dbReference>
<dbReference type="OrthoDB" id="49605at2759"/>
<evidence type="ECO:0000256" key="9">
    <source>
        <dbReference type="PROSITE-ProRule" id="PRU00042"/>
    </source>
</evidence>
<dbReference type="CDD" id="cd16119">
    <property type="entry name" value="UBX_UBXN6"/>
    <property type="match status" value="1"/>
</dbReference>
<protein>
    <submittedName>
        <fullName evidence="13">PUB domain</fullName>
    </submittedName>
</protein>
<feature type="domain" description="UBX" evidence="11">
    <location>
        <begin position="505"/>
        <end position="588"/>
    </location>
</feature>
<evidence type="ECO:0000256" key="1">
    <source>
        <dbReference type="ARBA" id="ARBA00004170"/>
    </source>
</evidence>
<comment type="subcellular location">
    <subcellularLocation>
        <location evidence="1">Membrane</location>
        <topology evidence="1">Peripheral membrane protein</topology>
    </subcellularLocation>
</comment>
<dbReference type="SMART" id="SM00166">
    <property type="entry name" value="UBX"/>
    <property type="match status" value="1"/>
</dbReference>
<dbReference type="Pfam" id="PF00789">
    <property type="entry name" value="UBX"/>
    <property type="match status" value="1"/>
</dbReference>
<dbReference type="GO" id="GO:0008270">
    <property type="term" value="F:zinc ion binding"/>
    <property type="evidence" value="ECO:0007669"/>
    <property type="project" value="UniProtKB-KW"/>
</dbReference>
<dbReference type="InterPro" id="IPR013087">
    <property type="entry name" value="Znf_C2H2_type"/>
</dbReference>
<dbReference type="FunFam" id="3.10.20.90:FF:000185">
    <property type="entry name" value="UBX domain-containing protein 6"/>
    <property type="match status" value="1"/>
</dbReference>
<evidence type="ECO:0000256" key="5">
    <source>
        <dbReference type="ARBA" id="ARBA00022786"/>
    </source>
</evidence>
<keyword evidence="2" id="KW-0479">Metal-binding</keyword>
<keyword evidence="14" id="KW-1185">Reference proteome</keyword>
<dbReference type="SMART" id="SM00580">
    <property type="entry name" value="PUG"/>
    <property type="match status" value="1"/>
</dbReference>
<feature type="compositionally biased region" description="Polar residues" evidence="10">
    <location>
        <begin position="202"/>
        <end position="212"/>
    </location>
</feature>
<dbReference type="PANTHER" id="PTHR47694:SF1">
    <property type="entry name" value="PLANT UBX DOMAIN-CONTAINING PROTEIN 2"/>
    <property type="match status" value="1"/>
</dbReference>
<dbReference type="EMBL" id="CP097510">
    <property type="protein sequence ID" value="URE35476.1"/>
    <property type="molecule type" value="Genomic_DNA"/>
</dbReference>
<organism evidence="13 14">
    <name type="scientific">Musa troglodytarum</name>
    <name type="common">fe'i banana</name>
    <dbReference type="NCBI Taxonomy" id="320322"/>
    <lineage>
        <taxon>Eukaryota</taxon>
        <taxon>Viridiplantae</taxon>
        <taxon>Streptophyta</taxon>
        <taxon>Embryophyta</taxon>
        <taxon>Tracheophyta</taxon>
        <taxon>Spermatophyta</taxon>
        <taxon>Magnoliopsida</taxon>
        <taxon>Liliopsida</taxon>
        <taxon>Zingiberales</taxon>
        <taxon>Musaceae</taxon>
        <taxon>Musa</taxon>
    </lineage>
</organism>
<keyword evidence="5" id="KW-0833">Ubl conjugation pathway</keyword>
<dbReference type="Gene3D" id="1.20.58.2190">
    <property type="match status" value="1"/>
</dbReference>
<evidence type="ECO:0000256" key="3">
    <source>
        <dbReference type="ARBA" id="ARBA00022763"/>
    </source>
</evidence>
<keyword evidence="6" id="KW-0862">Zinc</keyword>
<dbReference type="GO" id="GO:0006281">
    <property type="term" value="P:DNA repair"/>
    <property type="evidence" value="ECO:0007669"/>
    <property type="project" value="UniProtKB-KW"/>
</dbReference>
<dbReference type="SUPFAM" id="SSF54236">
    <property type="entry name" value="Ubiquitin-like"/>
    <property type="match status" value="1"/>
</dbReference>
<dbReference type="Pfam" id="PF14009">
    <property type="entry name" value="PADRE"/>
    <property type="match status" value="1"/>
</dbReference>
<evidence type="ECO:0000256" key="7">
    <source>
        <dbReference type="ARBA" id="ARBA00023136"/>
    </source>
</evidence>
<feature type="domain" description="C2H2-type" evidence="12">
    <location>
        <begin position="277"/>
        <end position="307"/>
    </location>
</feature>
<dbReference type="Gene3D" id="3.10.20.90">
    <property type="entry name" value="Phosphatidylinositol 3-kinase Catalytic Subunit, Chain A, domain 1"/>
    <property type="match status" value="1"/>
</dbReference>
<keyword evidence="7" id="KW-0472">Membrane</keyword>
<proteinExistence type="predicted"/>
<name>A0A9E7HLE0_9LILI</name>
<keyword evidence="8" id="KW-0234">DNA repair</keyword>
<dbReference type="PROSITE" id="PS50157">
    <property type="entry name" value="ZINC_FINGER_C2H2_2"/>
    <property type="match status" value="1"/>
</dbReference>
<dbReference type="GO" id="GO:0003677">
    <property type="term" value="F:DNA binding"/>
    <property type="evidence" value="ECO:0007669"/>
    <property type="project" value="InterPro"/>
</dbReference>
<dbReference type="PANTHER" id="PTHR47694">
    <property type="entry name" value="PLANT UBX DOMAIN-CONTAINING PROTEIN 2"/>
    <property type="match status" value="1"/>
</dbReference>
<dbReference type="Pfam" id="PF09409">
    <property type="entry name" value="PUB"/>
    <property type="match status" value="1"/>
</dbReference>
<evidence type="ECO:0000313" key="14">
    <source>
        <dbReference type="Proteomes" id="UP001055439"/>
    </source>
</evidence>
<dbReference type="InterPro" id="IPR001012">
    <property type="entry name" value="UBX_dom"/>
</dbReference>
<dbReference type="CDD" id="cd09212">
    <property type="entry name" value="PUB"/>
    <property type="match status" value="1"/>
</dbReference>
<feature type="compositionally biased region" description="Pro residues" evidence="10">
    <location>
        <begin position="238"/>
        <end position="252"/>
    </location>
</feature>
<dbReference type="Gene3D" id="3.30.160.60">
    <property type="entry name" value="Classic Zinc Finger"/>
    <property type="match status" value="1"/>
</dbReference>
<dbReference type="InterPro" id="IPR006642">
    <property type="entry name" value="Rad18_UBZ4"/>
</dbReference>
<accession>A0A9E7HLE0</accession>
<evidence type="ECO:0000256" key="8">
    <source>
        <dbReference type="ARBA" id="ARBA00023204"/>
    </source>
</evidence>
<keyword evidence="3" id="KW-0227">DNA damage</keyword>
<reference evidence="13" key="1">
    <citation type="submission" date="2022-05" db="EMBL/GenBank/DDBJ databases">
        <title>The Musa troglodytarum L. genome provides insights into the mechanism of non-climacteric behaviour and enrichment of carotenoids.</title>
        <authorList>
            <person name="Wang J."/>
        </authorList>
    </citation>
    <scope>NUCLEOTIDE SEQUENCE</scope>
    <source>
        <tissue evidence="13">Leaf</tissue>
    </source>
</reference>
<dbReference type="PROSITE" id="PS50033">
    <property type="entry name" value="UBX"/>
    <property type="match status" value="1"/>
</dbReference>
<dbReference type="Proteomes" id="UP001055439">
    <property type="component" value="Chromosome 8"/>
</dbReference>
<evidence type="ECO:0000256" key="2">
    <source>
        <dbReference type="ARBA" id="ARBA00022723"/>
    </source>
</evidence>
<dbReference type="InterPro" id="IPR036339">
    <property type="entry name" value="PUB-like_dom_sf"/>
</dbReference>
<feature type="compositionally biased region" description="Low complexity" evidence="10">
    <location>
        <begin position="224"/>
        <end position="235"/>
    </location>
</feature>
<dbReference type="GO" id="GO:0050832">
    <property type="term" value="P:defense response to fungus"/>
    <property type="evidence" value="ECO:0007669"/>
    <property type="project" value="TreeGrafter"/>
</dbReference>
<dbReference type="AlphaFoldDB" id="A0A9E7HLE0"/>
<feature type="region of interest" description="Disordered" evidence="10">
    <location>
        <begin position="165"/>
        <end position="267"/>
    </location>
</feature>
<sequence>MGNSLGGKKKMAKVMKVDGTTVKLKPPAQATQALRDHPGHTLLDAEEVKRLGLRARPLGPDAPLKPGKLYFMVELPRLPDSRAPRRASSGALRVSAKERLESLRLARRSMSDLAIATPAPPSVEAEEVTDGTVRLKMRLPKAQVQRLMRESMDAADAAQKIMHLCAGNDGGSPSPSPRPTTSTVDAGRKEDKMKGLLKKVNNPFSSTSSSKFKGQGHVLGSGTPPSSSSSSLSHPRPSKPPPRSSPSRPTPSPSSSSADFDPFDPLVSSGRQVPAPFACPVCARSFPTEADVSAHLDVCLAHDASAAPDPAMADSSDVAARVSEFVSSGPPQGAVGVVLKLLGNVAREPQNEKFRRIRMGNPKIKEAVGDARGGVELLESVGFRLGEEEGEVWATMEAPSEEQMAVIKEATTLLESWTSEGSVPVVVSDVKSQGSIGPKKVDRQVKVFFPVPESEAARIDLPDSFYNLSATELKREVDLRKKMLADSQLLIPKSYREKQAMAAKRKYKRAVVRIQFPDGVLLQGVFLPWEPTTALYEFVSSALKDPSLEFDLLRPAVPKLRVIPFRKPGPRATTLEEEDLVPSALVKFKPTETDSMVFTGLTSELLEASEPLNSTAALS</sequence>
<evidence type="ECO:0000256" key="10">
    <source>
        <dbReference type="SAM" id="MobiDB-lite"/>
    </source>
</evidence>
<dbReference type="InterPro" id="IPR029071">
    <property type="entry name" value="Ubiquitin-like_domsf"/>
</dbReference>
<keyword evidence="4 9" id="KW-0863">Zinc-finger</keyword>
<evidence type="ECO:0000256" key="6">
    <source>
        <dbReference type="ARBA" id="ARBA00022833"/>
    </source>
</evidence>
<gene>
    <name evidence="13" type="ORF">MUK42_07081</name>
</gene>
<dbReference type="SMART" id="SM00734">
    <property type="entry name" value="ZnF_Rad18"/>
    <property type="match status" value="1"/>
</dbReference>
<evidence type="ECO:0000259" key="11">
    <source>
        <dbReference type="PROSITE" id="PS50033"/>
    </source>
</evidence>
<dbReference type="SUPFAM" id="SSF143503">
    <property type="entry name" value="PUG domain-like"/>
    <property type="match status" value="1"/>
</dbReference>
<evidence type="ECO:0000313" key="13">
    <source>
        <dbReference type="EMBL" id="URE35476.1"/>
    </source>
</evidence>
<evidence type="ECO:0000259" key="12">
    <source>
        <dbReference type="PROSITE" id="PS50157"/>
    </source>
</evidence>
<evidence type="ECO:0000256" key="4">
    <source>
        <dbReference type="ARBA" id="ARBA00022771"/>
    </source>
</evidence>
<dbReference type="InterPro" id="IPR025322">
    <property type="entry name" value="PADRE_dom"/>
</dbReference>